<dbReference type="OrthoDB" id="2129491at2759"/>
<dbReference type="RefSeq" id="XP_033400891.1">
    <property type="nucleotide sequence ID" value="XM_033539961.1"/>
</dbReference>
<dbReference type="Proteomes" id="UP000799438">
    <property type="component" value="Unassembled WGS sequence"/>
</dbReference>
<gene>
    <name evidence="2" type="ORF">K452DRAFT_284564</name>
</gene>
<evidence type="ECO:0000313" key="2">
    <source>
        <dbReference type="EMBL" id="KAF2145179.1"/>
    </source>
</evidence>
<dbReference type="GeneID" id="54297457"/>
<organism evidence="2 3">
    <name type="scientific">Aplosporella prunicola CBS 121167</name>
    <dbReference type="NCBI Taxonomy" id="1176127"/>
    <lineage>
        <taxon>Eukaryota</taxon>
        <taxon>Fungi</taxon>
        <taxon>Dikarya</taxon>
        <taxon>Ascomycota</taxon>
        <taxon>Pezizomycotina</taxon>
        <taxon>Dothideomycetes</taxon>
        <taxon>Dothideomycetes incertae sedis</taxon>
        <taxon>Botryosphaeriales</taxon>
        <taxon>Aplosporellaceae</taxon>
        <taxon>Aplosporella</taxon>
    </lineage>
</organism>
<dbReference type="EMBL" id="ML995478">
    <property type="protein sequence ID" value="KAF2145179.1"/>
    <property type="molecule type" value="Genomic_DNA"/>
</dbReference>
<name>A0A6A6BM29_9PEZI</name>
<feature type="region of interest" description="Disordered" evidence="1">
    <location>
        <begin position="190"/>
        <end position="209"/>
    </location>
</feature>
<keyword evidence="3" id="KW-1185">Reference proteome</keyword>
<protein>
    <submittedName>
        <fullName evidence="2">Uncharacterized protein</fullName>
    </submittedName>
</protein>
<dbReference type="PANTHER" id="PTHR43377">
    <property type="entry name" value="BILIVERDIN REDUCTASE A"/>
    <property type="match status" value="1"/>
</dbReference>
<dbReference type="InterPro" id="IPR051450">
    <property type="entry name" value="Gfo/Idh/MocA_Oxidoreductases"/>
</dbReference>
<accession>A0A6A6BM29</accession>
<reference evidence="2" key="1">
    <citation type="journal article" date="2020" name="Stud. Mycol.">
        <title>101 Dothideomycetes genomes: a test case for predicting lifestyles and emergence of pathogens.</title>
        <authorList>
            <person name="Haridas S."/>
            <person name="Albert R."/>
            <person name="Binder M."/>
            <person name="Bloem J."/>
            <person name="Labutti K."/>
            <person name="Salamov A."/>
            <person name="Andreopoulos B."/>
            <person name="Baker S."/>
            <person name="Barry K."/>
            <person name="Bills G."/>
            <person name="Bluhm B."/>
            <person name="Cannon C."/>
            <person name="Castanera R."/>
            <person name="Culley D."/>
            <person name="Daum C."/>
            <person name="Ezra D."/>
            <person name="Gonzalez J."/>
            <person name="Henrissat B."/>
            <person name="Kuo A."/>
            <person name="Liang C."/>
            <person name="Lipzen A."/>
            <person name="Lutzoni F."/>
            <person name="Magnuson J."/>
            <person name="Mondo S."/>
            <person name="Nolan M."/>
            <person name="Ohm R."/>
            <person name="Pangilinan J."/>
            <person name="Park H.-J."/>
            <person name="Ramirez L."/>
            <person name="Alfaro M."/>
            <person name="Sun H."/>
            <person name="Tritt A."/>
            <person name="Yoshinaga Y."/>
            <person name="Zwiers L.-H."/>
            <person name="Turgeon B."/>
            <person name="Goodwin S."/>
            <person name="Spatafora J."/>
            <person name="Crous P."/>
            <person name="Grigoriev I."/>
        </authorList>
    </citation>
    <scope>NUCLEOTIDE SEQUENCE</scope>
    <source>
        <strain evidence="2">CBS 121167</strain>
    </source>
</reference>
<dbReference type="PANTHER" id="PTHR43377:SF12">
    <property type="entry name" value="BINDING ROSSMANN FOLD OXIDOREDUCTASE, PUTATIVE (AFU_ORTHOLOGUE AFUA_3G11840)-RELATED"/>
    <property type="match status" value="1"/>
</dbReference>
<evidence type="ECO:0000256" key="1">
    <source>
        <dbReference type="SAM" id="MobiDB-lite"/>
    </source>
</evidence>
<proteinExistence type="predicted"/>
<feature type="compositionally biased region" description="Basic and acidic residues" evidence="1">
    <location>
        <begin position="195"/>
        <end position="204"/>
    </location>
</feature>
<sequence length="284" mass="31270">MLSAPAQAGEKAHQPAFLTSTGRLNFFRKSRKPAAAGTATNCLSCPIEKECMYSAKKIYVERHLRNGNAKWPVKIVNPEIEDCLAAQGLEAAEEKLVRDLGEDYTAATPEGQVRSRPWFGRCVWEADNDVCDDQSVTMTWEDGDEGGRGAKTAQFHMVAFTAKICERRGRIYGTKGEVEYDSTSITTHDFASGRSETHHPELRGGGHGGGDEGLATQFVLAVAAVKEGKLGAAEAQQKFIGCTLEEVIQSHAMVFAAEEARRQRSVVSWPLWWQRKVLDKLHST</sequence>
<evidence type="ECO:0000313" key="3">
    <source>
        <dbReference type="Proteomes" id="UP000799438"/>
    </source>
</evidence>
<dbReference type="AlphaFoldDB" id="A0A6A6BM29"/>
<dbReference type="Gene3D" id="3.30.360.10">
    <property type="entry name" value="Dihydrodipicolinate Reductase, domain 2"/>
    <property type="match status" value="1"/>
</dbReference>